<dbReference type="Proteomes" id="UP001652625">
    <property type="component" value="Chromosome 02"/>
</dbReference>
<dbReference type="SUPFAM" id="SSF48452">
    <property type="entry name" value="TPR-like"/>
    <property type="match status" value="1"/>
</dbReference>
<dbReference type="Gene3D" id="1.25.40.10">
    <property type="entry name" value="Tetratricopeptide repeat domain"/>
    <property type="match status" value="1"/>
</dbReference>
<keyword evidence="1" id="KW-0677">Repeat</keyword>
<protein>
    <submittedName>
        <fullName evidence="4">Uncharacterized protein LOC136076435</fullName>
    </submittedName>
</protein>
<dbReference type="PANTHER" id="PTHR45641">
    <property type="entry name" value="TETRATRICOPEPTIDE REPEAT PROTEIN (AFU_ORTHOLOGUE AFUA_6G03870)"/>
    <property type="match status" value="1"/>
</dbReference>
<dbReference type="PANTHER" id="PTHR45641:SF1">
    <property type="entry name" value="AAA+ ATPASE DOMAIN-CONTAINING PROTEIN"/>
    <property type="match status" value="1"/>
</dbReference>
<organism evidence="3 4">
    <name type="scientific">Hydra vulgaris</name>
    <name type="common">Hydra</name>
    <name type="synonym">Hydra attenuata</name>
    <dbReference type="NCBI Taxonomy" id="6087"/>
    <lineage>
        <taxon>Eukaryota</taxon>
        <taxon>Metazoa</taxon>
        <taxon>Cnidaria</taxon>
        <taxon>Hydrozoa</taxon>
        <taxon>Hydroidolina</taxon>
        <taxon>Anthoathecata</taxon>
        <taxon>Aplanulata</taxon>
        <taxon>Hydridae</taxon>
        <taxon>Hydra</taxon>
    </lineage>
</organism>
<evidence type="ECO:0000256" key="1">
    <source>
        <dbReference type="ARBA" id="ARBA00022737"/>
    </source>
</evidence>
<gene>
    <name evidence="4" type="primary">LOC136076435</name>
</gene>
<keyword evidence="3" id="KW-1185">Reference proteome</keyword>
<keyword evidence="2" id="KW-0802">TPR repeat</keyword>
<evidence type="ECO:0000256" key="2">
    <source>
        <dbReference type="ARBA" id="ARBA00022803"/>
    </source>
</evidence>
<proteinExistence type="predicted"/>
<accession>A0ABM4BAG1</accession>
<dbReference type="InterPro" id="IPR011990">
    <property type="entry name" value="TPR-like_helical_dom_sf"/>
</dbReference>
<reference evidence="4" key="2">
    <citation type="submission" date="2025-08" db="UniProtKB">
        <authorList>
            <consortium name="RefSeq"/>
        </authorList>
    </citation>
    <scope>IDENTIFICATION</scope>
</reference>
<name>A0ABM4BAG1_HYDVU</name>
<evidence type="ECO:0000313" key="4">
    <source>
        <dbReference type="RefSeq" id="XP_065645896.1"/>
    </source>
</evidence>
<evidence type="ECO:0000313" key="3">
    <source>
        <dbReference type="Proteomes" id="UP001652625"/>
    </source>
</evidence>
<reference evidence="3" key="1">
    <citation type="submission" date="2025-05" db="UniProtKB">
        <authorList>
            <consortium name="RefSeq"/>
        </authorList>
    </citation>
    <scope>NUCLEOTIDE SEQUENCE [LARGE SCALE GENOMIC DNA]</scope>
</reference>
<sequence length="301" mass="34960">MKETPHLPENSTKCSAKKDANKSTIVLYGMSSVGKPHIATKYCEISYNFYKNLVWIVAAFAILQILGFEVHNSKENFFAINDDKNVLVKKVTNFCFDEMNEKEDVSKFIQRRIVKALFPKYFQAIEEIETLLEFHTEVHIKFHIKALFPKYFQAIEEIETLLEFHTEVLSQILDINDPSTKTTKNNTTNCWYSIAYCLDCIAYCLHSMEKFNKALEISYSIDKIRVKILGINHQDTMTVKRNIALCLDGMRKYNEALEIYYFVDKIQTKILGINHPDTIRTKLNIALCLDNMGKYQSCLII</sequence>
<dbReference type="GeneID" id="136076435"/>
<dbReference type="RefSeq" id="XP_065645896.1">
    <property type="nucleotide sequence ID" value="XM_065789824.1"/>
</dbReference>